<name>A0A2A9P625_OPHUN</name>
<evidence type="ECO:0000313" key="4">
    <source>
        <dbReference type="Proteomes" id="UP000037136"/>
    </source>
</evidence>
<organism evidence="3 4">
    <name type="scientific">Ophiocordyceps unilateralis</name>
    <name type="common">Zombie-ant fungus</name>
    <name type="synonym">Torrubia unilateralis</name>
    <dbReference type="NCBI Taxonomy" id="268505"/>
    <lineage>
        <taxon>Eukaryota</taxon>
        <taxon>Fungi</taxon>
        <taxon>Dikarya</taxon>
        <taxon>Ascomycota</taxon>
        <taxon>Pezizomycotina</taxon>
        <taxon>Sordariomycetes</taxon>
        <taxon>Hypocreomycetidae</taxon>
        <taxon>Hypocreales</taxon>
        <taxon>Ophiocordycipitaceae</taxon>
        <taxon>Ophiocordyceps</taxon>
    </lineage>
</organism>
<sequence length="134" mass="13617">MKFSEVFISAICATSAAVALTTPNQGGQDLAYRSVGVEGVPAGEPLAARDLNDESALERRHPAKGKKGKKGKGAKKGAKAAKVAKAAKAGNKKGKGKGKGKGNKANKANNNNNIQANAQNNPGLADQLNAIKGN</sequence>
<feature type="signal peptide" evidence="2">
    <location>
        <begin position="1"/>
        <end position="19"/>
    </location>
</feature>
<feature type="compositionally biased region" description="Low complexity" evidence="1">
    <location>
        <begin position="80"/>
        <end position="89"/>
    </location>
</feature>
<evidence type="ECO:0000256" key="1">
    <source>
        <dbReference type="SAM" id="MobiDB-lite"/>
    </source>
</evidence>
<proteinExistence type="predicted"/>
<dbReference type="EMBL" id="LAZP02000491">
    <property type="protein sequence ID" value="PFH56889.1"/>
    <property type="molecule type" value="Genomic_DNA"/>
</dbReference>
<feature type="compositionally biased region" description="Basic residues" evidence="1">
    <location>
        <begin position="90"/>
        <end position="104"/>
    </location>
</feature>
<dbReference type="OrthoDB" id="10524016at2759"/>
<reference evidence="3 4" key="1">
    <citation type="journal article" date="2015" name="BMC Genomics">
        <title>Gene expression during zombie ant biting behavior reflects the complexity underlying fungal parasitic behavioral manipulation.</title>
        <authorList>
            <person name="de Bekker C."/>
            <person name="Ohm R.A."/>
            <person name="Loreto R.G."/>
            <person name="Sebastian A."/>
            <person name="Albert I."/>
            <person name="Merrow M."/>
            <person name="Brachmann A."/>
            <person name="Hughes D.P."/>
        </authorList>
    </citation>
    <scope>NUCLEOTIDE SEQUENCE [LARGE SCALE GENOMIC DNA]</scope>
    <source>
        <strain evidence="3 4">SC16a</strain>
    </source>
</reference>
<dbReference type="Proteomes" id="UP000037136">
    <property type="component" value="Unassembled WGS sequence"/>
</dbReference>
<feature type="region of interest" description="Disordered" evidence="1">
    <location>
        <begin position="43"/>
        <end position="134"/>
    </location>
</feature>
<dbReference type="AlphaFoldDB" id="A0A2A9P625"/>
<keyword evidence="4" id="KW-1185">Reference proteome</keyword>
<evidence type="ECO:0000313" key="3">
    <source>
        <dbReference type="EMBL" id="PFH56889.1"/>
    </source>
</evidence>
<gene>
    <name evidence="3" type="ORF">XA68_15816</name>
</gene>
<feature type="compositionally biased region" description="Basic residues" evidence="1">
    <location>
        <begin position="61"/>
        <end position="79"/>
    </location>
</feature>
<accession>A0A2A9P625</accession>
<protein>
    <submittedName>
        <fullName evidence="3">Uncharacterized protein</fullName>
    </submittedName>
</protein>
<feature type="compositionally biased region" description="Basic and acidic residues" evidence="1">
    <location>
        <begin position="50"/>
        <end position="60"/>
    </location>
</feature>
<comment type="caution">
    <text evidence="3">The sequence shown here is derived from an EMBL/GenBank/DDBJ whole genome shotgun (WGS) entry which is preliminary data.</text>
</comment>
<reference evidence="3 4" key="2">
    <citation type="journal article" date="2017" name="Sci. Rep.">
        <title>Ant-infecting Ophiocordyceps genomes reveal a high diversity of potential behavioral manipulation genes and a possible major role for enterotoxins.</title>
        <authorList>
            <person name="de Bekker C."/>
            <person name="Ohm R.A."/>
            <person name="Evans H.C."/>
            <person name="Brachmann A."/>
            <person name="Hughes D.P."/>
        </authorList>
    </citation>
    <scope>NUCLEOTIDE SEQUENCE [LARGE SCALE GENOMIC DNA]</scope>
    <source>
        <strain evidence="3 4">SC16a</strain>
    </source>
</reference>
<feature type="chain" id="PRO_5013129220" evidence="2">
    <location>
        <begin position="20"/>
        <end position="134"/>
    </location>
</feature>
<keyword evidence="2" id="KW-0732">Signal</keyword>
<evidence type="ECO:0000256" key="2">
    <source>
        <dbReference type="SAM" id="SignalP"/>
    </source>
</evidence>